<dbReference type="Pfam" id="PF00041">
    <property type="entry name" value="fn3"/>
    <property type="match status" value="1"/>
</dbReference>
<dbReference type="GO" id="GO:0009986">
    <property type="term" value="C:cell surface"/>
    <property type="evidence" value="ECO:0007669"/>
    <property type="project" value="TreeGrafter"/>
</dbReference>
<proteinExistence type="predicted"/>
<feature type="transmembrane region" description="Helical" evidence="2">
    <location>
        <begin position="7"/>
        <end position="27"/>
    </location>
</feature>
<feature type="compositionally biased region" description="Polar residues" evidence="1">
    <location>
        <begin position="551"/>
        <end position="560"/>
    </location>
</feature>
<sequence length="1010" mass="112848">MRKSIHAYEAHLVVLMTLELIGFAIAVESNNSQLLFGSINLHPASTFTSRRRRDLDTGSIPFAHSTGLIDSPESRTIAAAVCKSHCLKDCVDKLKQKASTDATIGDVLKGLFAMPTQMRSECGRLSPGFLYYEECEQACEADRPYNDCVRICETGDSPSGWSCLTGCRILDAALKERSGECPPQGGPAIHRLPDLFPTDHLDMWSRTSTDQNFKQSLSTGGDVSGRAQSEPRWHSGSAQLLNQAEVNKCTVDAECPNRRDKCCQSQCKNAAFREDILPPIPTVRILESKAPVSFLLSWEHGSPILDSKTHVPSPVHNNLTEPIVYVLQVKTYFGPEFDSRLANNWKTLVMSTLTGAQLSEPRIGWWYQFQVAAVNRRGSLGFELPSPPVKLSNLNPSPPSPPRDLSDGVLTMHANGEIRVQIRWSPPVTISIPVTEYRIYWGLDSPQSPEEPDFSEKPTQFVHTVPATELTYQLTNLMPDSLYRVQVLAMCEWGPTQLRSLPSHLFIRTPATNHLHSTRRPGLHNQINFGPGSWISTDEKPDITSFEKKSPSGSTGQSEQCICDGRSRMHVLRATSISLSSSTAFDQEQPSTYLEMQADQAIFDGREVRMRVQLTERYSTLLSRQQLVATPRLVHLQWTPQVCIETQAMDDLGFSSLSASPADKSIQQSDKQLRPQTLVPLPLQPNPGNRTVIRLGETHLTDLHLNCRYLVEVFSRVVDDANPAGTEVTPKVELRACLCTPACSGLATAPWVPKLECKEIAERTIPEPQKLSHRLVRATPLSYNISWLPGDSQLQVLRNVGEAGTKPDDKSDQTNIGIQKSSRSRFRFGKSVEDDIRPTHYRVVWGPSQDKPINPSLWKLWPGLRPRLDPSRAETKVLRNGETSLLIGPLLSATQYVVKLQAISSDSPFGREDHSPSSLKPSHRIGSQSNQISMRSSSYEVFNYYPTTSKDVYLYFETPTTTAALFAFDEDHTQRFSNADKKSFASTRLDYRKRTILIPLLVVQIYQRFP</sequence>
<comment type="caution">
    <text evidence="4">The sequence shown here is derived from an EMBL/GenBank/DDBJ whole genome shotgun (WGS) entry which is preliminary data.</text>
</comment>
<dbReference type="PANTHER" id="PTHR14131:SF5">
    <property type="entry name" value="ANOSMIN-1"/>
    <property type="match status" value="1"/>
</dbReference>
<evidence type="ECO:0000256" key="2">
    <source>
        <dbReference type="SAM" id="Phobius"/>
    </source>
</evidence>
<dbReference type="PANTHER" id="PTHR14131">
    <property type="entry name" value="ANOSMIN"/>
    <property type="match status" value="1"/>
</dbReference>
<organism evidence="4 5">
    <name type="scientific">Paragonimus skrjabini miyazakii</name>
    <dbReference type="NCBI Taxonomy" id="59628"/>
    <lineage>
        <taxon>Eukaryota</taxon>
        <taxon>Metazoa</taxon>
        <taxon>Spiralia</taxon>
        <taxon>Lophotrochozoa</taxon>
        <taxon>Platyhelminthes</taxon>
        <taxon>Trematoda</taxon>
        <taxon>Digenea</taxon>
        <taxon>Plagiorchiida</taxon>
        <taxon>Troglotremata</taxon>
        <taxon>Troglotrematidae</taxon>
        <taxon>Paragonimus</taxon>
    </lineage>
</organism>
<evidence type="ECO:0000256" key="1">
    <source>
        <dbReference type="SAM" id="MobiDB-lite"/>
    </source>
</evidence>
<keyword evidence="2" id="KW-0812">Transmembrane</keyword>
<dbReference type="Gene3D" id="2.60.40.10">
    <property type="entry name" value="Immunoglobulins"/>
    <property type="match status" value="1"/>
</dbReference>
<feature type="compositionally biased region" description="Basic and acidic residues" evidence="1">
    <location>
        <begin position="540"/>
        <end position="550"/>
    </location>
</feature>
<accession>A0A8S9ZAI7</accession>
<dbReference type="InterPro" id="IPR042447">
    <property type="entry name" value="Anosmin-1"/>
</dbReference>
<dbReference type="PROSITE" id="PS50853">
    <property type="entry name" value="FN3"/>
    <property type="match status" value="1"/>
</dbReference>
<dbReference type="SMART" id="SM00060">
    <property type="entry name" value="FN3"/>
    <property type="match status" value="3"/>
</dbReference>
<feature type="region of interest" description="Disordered" evidence="1">
    <location>
        <begin position="540"/>
        <end position="560"/>
    </location>
</feature>
<evidence type="ECO:0000313" key="4">
    <source>
        <dbReference type="EMBL" id="KAF7262703.1"/>
    </source>
</evidence>
<dbReference type="InterPro" id="IPR036116">
    <property type="entry name" value="FN3_sf"/>
</dbReference>
<dbReference type="Proteomes" id="UP000822476">
    <property type="component" value="Unassembled WGS sequence"/>
</dbReference>
<dbReference type="AlphaFoldDB" id="A0A8S9ZAI7"/>
<dbReference type="GO" id="GO:0030182">
    <property type="term" value="P:neuron differentiation"/>
    <property type="evidence" value="ECO:0007669"/>
    <property type="project" value="TreeGrafter"/>
</dbReference>
<dbReference type="InterPro" id="IPR003961">
    <property type="entry name" value="FN3_dom"/>
</dbReference>
<dbReference type="SUPFAM" id="SSF49265">
    <property type="entry name" value="Fibronectin type III"/>
    <property type="match status" value="1"/>
</dbReference>
<protein>
    <recommendedName>
        <fullName evidence="3">Fibronectin type-III domain-containing protein</fullName>
    </recommendedName>
</protein>
<gene>
    <name evidence="4" type="ORF">EG68_00030</name>
</gene>
<keyword evidence="2" id="KW-1133">Transmembrane helix</keyword>
<keyword evidence="2" id="KW-0472">Membrane</keyword>
<name>A0A8S9ZAI7_9TREM</name>
<keyword evidence="5" id="KW-1185">Reference proteome</keyword>
<dbReference type="EMBL" id="JTDE01000005">
    <property type="protein sequence ID" value="KAF7262703.1"/>
    <property type="molecule type" value="Genomic_DNA"/>
</dbReference>
<evidence type="ECO:0000259" key="3">
    <source>
        <dbReference type="PROSITE" id="PS50853"/>
    </source>
</evidence>
<feature type="domain" description="Fibronectin type-III" evidence="3">
    <location>
        <begin position="401"/>
        <end position="512"/>
    </location>
</feature>
<dbReference type="InterPro" id="IPR013783">
    <property type="entry name" value="Ig-like_fold"/>
</dbReference>
<feature type="region of interest" description="Disordered" evidence="1">
    <location>
        <begin position="907"/>
        <end position="931"/>
    </location>
</feature>
<reference evidence="4" key="1">
    <citation type="submission" date="2019-07" db="EMBL/GenBank/DDBJ databases">
        <title>Annotation for the trematode Paragonimus miyazaki's.</title>
        <authorList>
            <person name="Choi Y.-J."/>
        </authorList>
    </citation>
    <scope>NUCLEOTIDE SEQUENCE</scope>
    <source>
        <strain evidence="4">Japan</strain>
    </source>
</reference>
<evidence type="ECO:0000313" key="5">
    <source>
        <dbReference type="Proteomes" id="UP000822476"/>
    </source>
</evidence>
<dbReference type="OrthoDB" id="9985779at2759"/>
<dbReference type="CDD" id="cd00063">
    <property type="entry name" value="FN3"/>
    <property type="match status" value="1"/>
</dbReference>